<comment type="caution">
    <text evidence="5">The sequence shown here is derived from an EMBL/GenBank/DDBJ whole genome shotgun (WGS) entry which is preliminary data.</text>
</comment>
<keyword evidence="3" id="KW-0862">Zinc</keyword>
<name>A0A9P5HAB3_9HYPO</name>
<dbReference type="GO" id="GO:0033698">
    <property type="term" value="C:Rpd3L complex"/>
    <property type="evidence" value="ECO:0007669"/>
    <property type="project" value="TreeGrafter"/>
</dbReference>
<dbReference type="EMBL" id="JAANBB010000046">
    <property type="protein sequence ID" value="KAF7553377.1"/>
    <property type="molecule type" value="Genomic_DNA"/>
</dbReference>
<dbReference type="AlphaFoldDB" id="A0A9P5HAB3"/>
<evidence type="ECO:0000259" key="4">
    <source>
        <dbReference type="SMART" id="SM00249"/>
    </source>
</evidence>
<dbReference type="PANTHER" id="PTHR47793:SF1">
    <property type="entry name" value="HISTONE DEACETYLASE COMPLEX SUBUNIT CTI6"/>
    <property type="match status" value="1"/>
</dbReference>
<dbReference type="OrthoDB" id="20872at2759"/>
<proteinExistence type="predicted"/>
<dbReference type="GO" id="GO:0061186">
    <property type="term" value="P:negative regulation of silent mating-type cassette heterochromatin formation"/>
    <property type="evidence" value="ECO:0007669"/>
    <property type="project" value="TreeGrafter"/>
</dbReference>
<dbReference type="Gene3D" id="3.30.40.10">
    <property type="entry name" value="Zinc/RING finger domain, C3HC4 (zinc finger)"/>
    <property type="match status" value="2"/>
</dbReference>
<accession>A0A9P5HAB3</accession>
<gene>
    <name evidence="5" type="ORF">G7Z17_g3655</name>
</gene>
<keyword evidence="6" id="KW-1185">Reference proteome</keyword>
<reference evidence="5" key="1">
    <citation type="submission" date="2020-03" db="EMBL/GenBank/DDBJ databases">
        <title>Draft Genome Sequence of Cylindrodendrum hubeiense.</title>
        <authorList>
            <person name="Buettner E."/>
            <person name="Kellner H."/>
        </authorList>
    </citation>
    <scope>NUCLEOTIDE SEQUENCE</scope>
    <source>
        <strain evidence="5">IHI 201604</strain>
    </source>
</reference>
<dbReference type="PROSITE" id="PS01359">
    <property type="entry name" value="ZF_PHD_1"/>
    <property type="match status" value="1"/>
</dbReference>
<dbReference type="Pfam" id="PF20826">
    <property type="entry name" value="PHD_5"/>
    <property type="match status" value="1"/>
</dbReference>
<dbReference type="InterPro" id="IPR001965">
    <property type="entry name" value="Znf_PHD"/>
</dbReference>
<dbReference type="SMART" id="SM00249">
    <property type="entry name" value="PHD"/>
    <property type="match status" value="1"/>
</dbReference>
<dbReference type="GO" id="GO:0008270">
    <property type="term" value="F:zinc ion binding"/>
    <property type="evidence" value="ECO:0007669"/>
    <property type="project" value="UniProtKB-KW"/>
</dbReference>
<dbReference type="InterPro" id="IPR011011">
    <property type="entry name" value="Znf_FYVE_PHD"/>
</dbReference>
<organism evidence="5 6">
    <name type="scientific">Cylindrodendrum hubeiense</name>
    <dbReference type="NCBI Taxonomy" id="595255"/>
    <lineage>
        <taxon>Eukaryota</taxon>
        <taxon>Fungi</taxon>
        <taxon>Dikarya</taxon>
        <taxon>Ascomycota</taxon>
        <taxon>Pezizomycotina</taxon>
        <taxon>Sordariomycetes</taxon>
        <taxon>Hypocreomycetidae</taxon>
        <taxon>Hypocreales</taxon>
        <taxon>Nectriaceae</taxon>
        <taxon>Cylindrodendrum</taxon>
    </lineage>
</organism>
<feature type="domain" description="Zinc finger PHD-type" evidence="4">
    <location>
        <begin position="337"/>
        <end position="402"/>
    </location>
</feature>
<dbReference type="GO" id="GO:0061188">
    <property type="term" value="P:negative regulation of rDNA heterochromatin formation"/>
    <property type="evidence" value="ECO:0007669"/>
    <property type="project" value="TreeGrafter"/>
</dbReference>
<sequence>MSNRMTRMEMADRTMVPMAERRDAAEAIQEWQANAPVSESWSGDISVAARLCAAALSFYKEMIRHISKNEDIPKSTRMSLERTYSLMVLCSLDFEQDDITEIAQDLRTDVQCLMELDPMIRNPVFDLLSQKQKELEEAAWAPQKAFKDKIEQRFPQADKSLTSELGEMNMERYLRCQDQRVKNELAEKQQLETTSGEAETVAGSKFQDSGLGTSLPTMSSYAETVMTYSGSDGQKTRIPPLTDEAKRGKPFPCVACDAICTRISNPTNALRQDACDTWQHIDCYYHEDPDQALSEDFEHLCNSCNPRPLDISGARSRQASRHAPKDDSSDVADEVVRCICGHEEYPGLPAGQPGPPRTSEQIANMEGLYIECDICKVWQHGACMGIFSEEELPDEYFCEMCRKDLHKIQTDSNGYEITVLPMHNPH</sequence>
<evidence type="ECO:0000256" key="3">
    <source>
        <dbReference type="ARBA" id="ARBA00022833"/>
    </source>
</evidence>
<protein>
    <recommendedName>
        <fullName evidence="4">Zinc finger PHD-type domain-containing protein</fullName>
    </recommendedName>
</protein>
<dbReference type="InterPro" id="IPR019786">
    <property type="entry name" value="Zinc_finger_PHD-type_CS"/>
</dbReference>
<keyword evidence="1" id="KW-0479">Metal-binding</keyword>
<evidence type="ECO:0000313" key="6">
    <source>
        <dbReference type="Proteomes" id="UP000722485"/>
    </source>
</evidence>
<keyword evidence="2" id="KW-0863">Zinc-finger</keyword>
<dbReference type="PANTHER" id="PTHR47793">
    <property type="entry name" value="HISTONE DEACETYLASE COMPLEX SUBUNIT CTI6"/>
    <property type="match status" value="1"/>
</dbReference>
<dbReference type="SUPFAM" id="SSF57903">
    <property type="entry name" value="FYVE/PHD zinc finger"/>
    <property type="match status" value="2"/>
</dbReference>
<dbReference type="InterPro" id="IPR013083">
    <property type="entry name" value="Znf_RING/FYVE/PHD"/>
</dbReference>
<dbReference type="InterPro" id="IPR053051">
    <property type="entry name" value="HDAC_complex_subunit"/>
</dbReference>
<dbReference type="GO" id="GO:0070210">
    <property type="term" value="C:Rpd3L-Expanded complex"/>
    <property type="evidence" value="ECO:0007669"/>
    <property type="project" value="TreeGrafter"/>
</dbReference>
<evidence type="ECO:0000313" key="5">
    <source>
        <dbReference type="EMBL" id="KAF7553377.1"/>
    </source>
</evidence>
<evidence type="ECO:0000256" key="2">
    <source>
        <dbReference type="ARBA" id="ARBA00022771"/>
    </source>
</evidence>
<evidence type="ECO:0000256" key="1">
    <source>
        <dbReference type="ARBA" id="ARBA00022723"/>
    </source>
</evidence>
<dbReference type="Proteomes" id="UP000722485">
    <property type="component" value="Unassembled WGS sequence"/>
</dbReference>